<proteinExistence type="inferred from homology"/>
<evidence type="ECO:0000256" key="4">
    <source>
        <dbReference type="SAM" id="MobiDB-lite"/>
    </source>
</evidence>
<sequence length="181" mass="19565">MCYPCWGGCPGEFWANVGPTVWAASLVSSTTHTATLYSRAFLTGPPLENGRRRSPLPLRRRRRGGEGERAGSPPERCEALAAAIAGVLGGALREHEARAAATARSQDEVAAAVDRLNGELDKLLENAPSLVIMQHSARISTIRKRISALNMLLKSIQRRIDSIDRIVSAGHSSPVQFQSLK</sequence>
<evidence type="ECO:0000256" key="3">
    <source>
        <dbReference type="ARBA" id="ARBA00033330"/>
    </source>
</evidence>
<dbReference type="GO" id="GO:0008333">
    <property type="term" value="P:endosome to lysosome transport"/>
    <property type="evidence" value="ECO:0007669"/>
    <property type="project" value="TreeGrafter"/>
</dbReference>
<dbReference type="GO" id="GO:0000149">
    <property type="term" value="F:SNARE binding"/>
    <property type="evidence" value="ECO:0007669"/>
    <property type="project" value="TreeGrafter"/>
</dbReference>
<dbReference type="GO" id="GO:0007040">
    <property type="term" value="P:lysosome organization"/>
    <property type="evidence" value="ECO:0007669"/>
    <property type="project" value="TreeGrafter"/>
</dbReference>
<dbReference type="GO" id="GO:0031083">
    <property type="term" value="C:BLOC-1 complex"/>
    <property type="evidence" value="ECO:0007669"/>
    <property type="project" value="InterPro"/>
</dbReference>
<keyword evidence="2" id="KW-0175">Coiled coil</keyword>
<comment type="caution">
    <text evidence="5">The sequence shown here is derived from an EMBL/GenBank/DDBJ whole genome shotgun (WGS) entry which is preliminary data.</text>
</comment>
<evidence type="ECO:0000256" key="1">
    <source>
        <dbReference type="ARBA" id="ARBA00006111"/>
    </source>
</evidence>
<keyword evidence="6" id="KW-1185">Reference proteome</keyword>
<dbReference type="GO" id="GO:0099078">
    <property type="term" value="C:BORC complex"/>
    <property type="evidence" value="ECO:0007669"/>
    <property type="project" value="TreeGrafter"/>
</dbReference>
<name>A0A835BRV0_9POAL</name>
<comment type="similarity">
    <text evidence="1">Belongs to the SNAPIN family.</text>
</comment>
<dbReference type="Proteomes" id="UP000636709">
    <property type="component" value="Unassembled WGS sequence"/>
</dbReference>
<dbReference type="PANTHER" id="PTHR31305">
    <property type="entry name" value="SNARE-ASSOCIATED PROTEIN SNAPIN"/>
    <property type="match status" value="1"/>
</dbReference>
<accession>A0A835BRV0</accession>
<feature type="region of interest" description="Disordered" evidence="4">
    <location>
        <begin position="47"/>
        <end position="74"/>
    </location>
</feature>
<dbReference type="OrthoDB" id="5399166at2759"/>
<dbReference type="GO" id="GO:0032418">
    <property type="term" value="P:lysosome localization"/>
    <property type="evidence" value="ECO:0007669"/>
    <property type="project" value="TreeGrafter"/>
</dbReference>
<feature type="compositionally biased region" description="Basic residues" evidence="4">
    <location>
        <begin position="52"/>
        <end position="63"/>
    </location>
</feature>
<evidence type="ECO:0000313" key="5">
    <source>
        <dbReference type="EMBL" id="KAF8712794.1"/>
    </source>
</evidence>
<dbReference type="EMBL" id="JACEFO010001742">
    <property type="protein sequence ID" value="KAF8712794.1"/>
    <property type="molecule type" value="Genomic_DNA"/>
</dbReference>
<organism evidence="5 6">
    <name type="scientific">Digitaria exilis</name>
    <dbReference type="NCBI Taxonomy" id="1010633"/>
    <lineage>
        <taxon>Eukaryota</taxon>
        <taxon>Viridiplantae</taxon>
        <taxon>Streptophyta</taxon>
        <taxon>Embryophyta</taxon>
        <taxon>Tracheophyta</taxon>
        <taxon>Spermatophyta</taxon>
        <taxon>Magnoliopsida</taxon>
        <taxon>Liliopsida</taxon>
        <taxon>Poales</taxon>
        <taxon>Poaceae</taxon>
        <taxon>PACMAD clade</taxon>
        <taxon>Panicoideae</taxon>
        <taxon>Panicodae</taxon>
        <taxon>Paniceae</taxon>
        <taxon>Anthephorinae</taxon>
        <taxon>Digitaria</taxon>
    </lineage>
</organism>
<dbReference type="PANTHER" id="PTHR31305:SF2">
    <property type="entry name" value="SNARE-ASSOCIATED PROTEIN SNAPIN"/>
    <property type="match status" value="1"/>
</dbReference>
<protein>
    <recommendedName>
        <fullName evidence="3">Biogenesis of lysosome-related organelles complex 1 subunit 7</fullName>
    </recommendedName>
</protein>
<evidence type="ECO:0000256" key="2">
    <source>
        <dbReference type="ARBA" id="ARBA00023054"/>
    </source>
</evidence>
<dbReference type="AlphaFoldDB" id="A0A835BRV0"/>
<gene>
    <name evidence="5" type="ORF">HU200_028566</name>
</gene>
<reference evidence="5" key="1">
    <citation type="submission" date="2020-07" db="EMBL/GenBank/DDBJ databases">
        <title>Genome sequence and genetic diversity analysis of an under-domesticated orphan crop, white fonio (Digitaria exilis).</title>
        <authorList>
            <person name="Bennetzen J.L."/>
            <person name="Chen S."/>
            <person name="Ma X."/>
            <person name="Wang X."/>
            <person name="Yssel A.E.J."/>
            <person name="Chaluvadi S.R."/>
            <person name="Johnson M."/>
            <person name="Gangashetty P."/>
            <person name="Hamidou F."/>
            <person name="Sanogo M.D."/>
            <person name="Zwaenepoel A."/>
            <person name="Wallace J."/>
            <person name="Van De Peer Y."/>
            <person name="Van Deynze A."/>
        </authorList>
    </citation>
    <scope>NUCLEOTIDE SEQUENCE</scope>
    <source>
        <tissue evidence="5">Leaves</tissue>
    </source>
</reference>
<dbReference type="GO" id="GO:0006886">
    <property type="term" value="P:intracellular protein transport"/>
    <property type="evidence" value="ECO:0007669"/>
    <property type="project" value="InterPro"/>
</dbReference>
<dbReference type="InterPro" id="IPR017246">
    <property type="entry name" value="Snapin"/>
</dbReference>
<evidence type="ECO:0000313" key="6">
    <source>
        <dbReference type="Proteomes" id="UP000636709"/>
    </source>
</evidence>
<dbReference type="Pfam" id="PF14712">
    <property type="entry name" value="Snapin_Pallidin"/>
    <property type="match status" value="1"/>
</dbReference>
<dbReference type="InterPro" id="IPR028119">
    <property type="entry name" value="Snapin/Pallidin/Snn1"/>
</dbReference>